<comment type="caution">
    <text evidence="3">The sequence shown here is derived from an EMBL/GenBank/DDBJ whole genome shotgun (WGS) entry which is preliminary data.</text>
</comment>
<reference evidence="3" key="1">
    <citation type="submission" date="2020-11" db="EMBL/GenBank/DDBJ databases">
        <title>Adaptations for nitrogen fixation in a non-lichenized fungal sporocarp promotes dispersal by wood-feeding termites.</title>
        <authorList>
            <consortium name="DOE Joint Genome Institute"/>
            <person name="Koch R.A."/>
            <person name="Yoon G."/>
            <person name="Arayal U."/>
            <person name="Lail K."/>
            <person name="Amirebrahimi M."/>
            <person name="Labutti K."/>
            <person name="Lipzen A."/>
            <person name="Riley R."/>
            <person name="Barry K."/>
            <person name="Henrissat B."/>
            <person name="Grigoriev I.V."/>
            <person name="Herr J.R."/>
            <person name="Aime M.C."/>
        </authorList>
    </citation>
    <scope>NUCLEOTIDE SEQUENCE</scope>
    <source>
        <strain evidence="3">MCA 3950</strain>
    </source>
</reference>
<name>A0A9P7VHQ0_9AGAR</name>
<evidence type="ECO:0000313" key="4">
    <source>
        <dbReference type="Proteomes" id="UP000812287"/>
    </source>
</evidence>
<sequence>MQYQTSACSHLPGLVPNPKPNPPSEDICDIIRSFLHKFDTTDLPPVEDVVLEDLCIKEAECRGYDLGVLRPSLTVGLNIAASAYRHLTDNNVKIYIAFYTMILTYLDDTYPDDPDVLIGVPNFTKYFMSTEKQPSKTLNDLAILLTETPQFFGPIAADFIIHSTLRFITGLILETRSKYEPRHKNDKYAMFLREISGDSDAYAMFIFPADLPYHVYIQTLPLLRDVVSFMNDIPSFYKEECEGENHNLISLLAEARGDPKSKALRYVVEKCMEAHETTLLILSPHKKAHEIYKEFVKGYLAFHLGAMRYRLGELNL</sequence>
<protein>
    <submittedName>
        <fullName evidence="3">Terpenoid synthase</fullName>
    </submittedName>
</protein>
<accession>A0A9P7VHQ0</accession>
<dbReference type="SUPFAM" id="SSF48576">
    <property type="entry name" value="Terpenoid synthases"/>
    <property type="match status" value="1"/>
</dbReference>
<keyword evidence="4" id="KW-1185">Reference proteome</keyword>
<dbReference type="InterPro" id="IPR024652">
    <property type="entry name" value="Trichodiene_synth"/>
</dbReference>
<evidence type="ECO:0000313" key="3">
    <source>
        <dbReference type="EMBL" id="KAG7440246.1"/>
    </source>
</evidence>
<dbReference type="SFLD" id="SFLDG01021">
    <property type="entry name" value="Trichodiene_Synthase_Like"/>
    <property type="match status" value="1"/>
</dbReference>
<comment type="similarity">
    <text evidence="1">Belongs to the trichodiene synthase family.</text>
</comment>
<dbReference type="InterPro" id="IPR008949">
    <property type="entry name" value="Isoprenoid_synthase_dom_sf"/>
</dbReference>
<dbReference type="EMBL" id="MU250574">
    <property type="protein sequence ID" value="KAG7440246.1"/>
    <property type="molecule type" value="Genomic_DNA"/>
</dbReference>
<dbReference type="RefSeq" id="XP_043033746.1">
    <property type="nucleotide sequence ID" value="XM_043188402.1"/>
</dbReference>
<gene>
    <name evidence="3" type="ORF">BT62DRAFT_957177</name>
</gene>
<dbReference type="Proteomes" id="UP000812287">
    <property type="component" value="Unassembled WGS sequence"/>
</dbReference>
<dbReference type="AlphaFoldDB" id="A0A9P7VHQ0"/>
<dbReference type="SFLD" id="SFLDS00005">
    <property type="entry name" value="Isoprenoid_Synthase_Type_I"/>
    <property type="match status" value="1"/>
</dbReference>
<dbReference type="OrthoDB" id="2998174at2759"/>
<proteinExistence type="inferred from homology"/>
<dbReference type="GeneID" id="66110699"/>
<organism evidence="3 4">
    <name type="scientific">Guyanagaster necrorhizus</name>
    <dbReference type="NCBI Taxonomy" id="856835"/>
    <lineage>
        <taxon>Eukaryota</taxon>
        <taxon>Fungi</taxon>
        <taxon>Dikarya</taxon>
        <taxon>Basidiomycota</taxon>
        <taxon>Agaricomycotina</taxon>
        <taxon>Agaricomycetes</taxon>
        <taxon>Agaricomycetidae</taxon>
        <taxon>Agaricales</taxon>
        <taxon>Marasmiineae</taxon>
        <taxon>Physalacriaceae</taxon>
        <taxon>Guyanagaster</taxon>
    </lineage>
</organism>
<evidence type="ECO:0000256" key="1">
    <source>
        <dbReference type="ARBA" id="ARBA00007946"/>
    </source>
</evidence>
<dbReference type="Pfam" id="PF06330">
    <property type="entry name" value="TRI5"/>
    <property type="match status" value="1"/>
</dbReference>
<dbReference type="GO" id="GO:0016838">
    <property type="term" value="F:carbon-oxygen lyase activity, acting on phosphates"/>
    <property type="evidence" value="ECO:0007669"/>
    <property type="project" value="InterPro"/>
</dbReference>
<evidence type="ECO:0000256" key="2">
    <source>
        <dbReference type="ARBA" id="ARBA00023239"/>
    </source>
</evidence>
<dbReference type="Gene3D" id="1.10.600.10">
    <property type="entry name" value="Farnesyl Diphosphate Synthase"/>
    <property type="match status" value="1"/>
</dbReference>
<keyword evidence="2" id="KW-0456">Lyase</keyword>